<evidence type="ECO:0000256" key="1">
    <source>
        <dbReference type="ARBA" id="ARBA00037217"/>
    </source>
</evidence>
<comment type="subunit">
    <text evidence="2">Interacts with COX5B; this interaction may contribute to localize PYROXD2 to the inner face of the inner mitochondrial membrane.</text>
</comment>
<feature type="domain" description="Amine oxidase" evidence="4">
    <location>
        <begin position="16"/>
        <end position="330"/>
    </location>
</feature>
<dbReference type="SUPFAM" id="SSF51905">
    <property type="entry name" value="FAD/NAD(P)-binding domain"/>
    <property type="match status" value="1"/>
</dbReference>
<comment type="function">
    <text evidence="1">Probable oxidoreductase that may play a role as regulator of mitochondrial function.</text>
</comment>
<dbReference type="InterPro" id="IPR002937">
    <property type="entry name" value="Amino_oxidase"/>
</dbReference>
<keyword evidence="6" id="KW-1185">Reference proteome</keyword>
<organism evidence="5 6">
    <name type="scientific">Steroidobacter gossypii</name>
    <dbReference type="NCBI Taxonomy" id="2805490"/>
    <lineage>
        <taxon>Bacteria</taxon>
        <taxon>Pseudomonadati</taxon>
        <taxon>Pseudomonadota</taxon>
        <taxon>Gammaproteobacteria</taxon>
        <taxon>Steroidobacterales</taxon>
        <taxon>Steroidobacteraceae</taxon>
        <taxon>Steroidobacter</taxon>
    </lineage>
</organism>
<comment type="caution">
    <text evidence="5">The sequence shown here is derived from an EMBL/GenBank/DDBJ whole genome shotgun (WGS) entry which is preliminary data.</text>
</comment>
<evidence type="ECO:0000259" key="4">
    <source>
        <dbReference type="Pfam" id="PF01593"/>
    </source>
</evidence>
<dbReference type="InterPro" id="IPR036188">
    <property type="entry name" value="FAD/NAD-bd_sf"/>
</dbReference>
<proteinExistence type="predicted"/>
<dbReference type="Pfam" id="PF01593">
    <property type="entry name" value="Amino_oxidase"/>
    <property type="match status" value="1"/>
</dbReference>
<dbReference type="EMBL" id="JAEVLS010000002">
    <property type="protein sequence ID" value="MBM0104714.1"/>
    <property type="molecule type" value="Genomic_DNA"/>
</dbReference>
<accession>A0ABS1WUS7</accession>
<dbReference type="PANTHER" id="PTHR10668">
    <property type="entry name" value="PHYTOENE DEHYDROGENASE"/>
    <property type="match status" value="1"/>
</dbReference>
<evidence type="ECO:0000256" key="3">
    <source>
        <dbReference type="ARBA" id="ARBA00040298"/>
    </source>
</evidence>
<sequence>MPAKSDVLIVGGGHNGLVCAAYLAASGLKVTVLERRHVVGGAAVTEEFHPGFRNSVASYTVSLLNPKVIRDLQLQAHGLRVVEREMSNFLPTEDGRYLATGGDRTKREVAKFSQKDADRLDAYGDRLDIIADLLRDLVLQTPPNVVDGGWRMALPELVHAAKLGGRFSKLDMAMRQELLSLFVTSAGDYLDGWFESAPIKAVYGFDGVVGNYASPYSPGSAYVLLHHVFGEVNGKKGAWGHAIGGMGAITQAMAKSAASRGVDIRVNAGVREIIVENGKAVGAVTESGETFHAAAVVSNLNPKLLYTSLLDPAALPATFLERIKQWRCGSGTFRMNVALSELPDFSCLPGKQRAAHHTAGIIIAPTLAYMERAYFDARTHGWSKQPIVEVLIPSTLDDSLAPAGQHVASMFCQHVAPTLPNGESWDAHREAVADLMIDTVNAHAPNFKAAVLGRQIMSPLDLERTFGLIGGDIFHGALSLDQMFSARPMLGHGNYRGPLHGLYMCGSGTHPGGGVTGAPGHNAAHEILSDFRRRVLRRVA</sequence>
<dbReference type="Proteomes" id="UP000661077">
    <property type="component" value="Unassembled WGS sequence"/>
</dbReference>
<name>A0ABS1WUS7_9GAMM</name>
<dbReference type="Gene3D" id="3.50.50.60">
    <property type="entry name" value="FAD/NAD(P)-binding domain"/>
    <property type="match status" value="2"/>
</dbReference>
<evidence type="ECO:0000313" key="5">
    <source>
        <dbReference type="EMBL" id="MBM0104714.1"/>
    </source>
</evidence>
<evidence type="ECO:0000313" key="6">
    <source>
        <dbReference type="Proteomes" id="UP000661077"/>
    </source>
</evidence>
<dbReference type="RefSeq" id="WP_203166717.1">
    <property type="nucleotide sequence ID" value="NZ_JAEVLS010000002.1"/>
</dbReference>
<reference evidence="5 6" key="1">
    <citation type="journal article" date="2021" name="Int. J. Syst. Evol. Microbiol.">
        <title>Steroidobacter gossypii sp. nov., isolated from soil of cotton cropping field.</title>
        <authorList>
            <person name="Huang R."/>
            <person name="Yang S."/>
            <person name="Zhen C."/>
            <person name="Liu W."/>
        </authorList>
    </citation>
    <scope>NUCLEOTIDE SEQUENCE [LARGE SCALE GENOMIC DNA]</scope>
    <source>
        <strain evidence="5 6">S1-65</strain>
    </source>
</reference>
<dbReference type="PANTHER" id="PTHR10668:SF103">
    <property type="entry name" value="PYRIDINE NUCLEOTIDE-DISULFIDE OXIDOREDUCTASE DOMAIN-CONTAINING PROTEIN 2"/>
    <property type="match status" value="1"/>
</dbReference>
<protein>
    <recommendedName>
        <fullName evidence="3">Pyridine nucleotide-disulfide oxidoreductase domain-containing protein 2</fullName>
    </recommendedName>
</protein>
<evidence type="ECO:0000256" key="2">
    <source>
        <dbReference type="ARBA" id="ARBA00038825"/>
    </source>
</evidence>
<gene>
    <name evidence="5" type="ORF">JM946_08145</name>
</gene>